<dbReference type="Proteomes" id="UP001549119">
    <property type="component" value="Unassembled WGS sequence"/>
</dbReference>
<feature type="chain" id="PRO_5047536982" evidence="1">
    <location>
        <begin position="20"/>
        <end position="112"/>
    </location>
</feature>
<keyword evidence="3" id="KW-1185">Reference proteome</keyword>
<name>A0ABV2NTY3_9HYPH</name>
<reference evidence="2 3" key="1">
    <citation type="submission" date="2024-06" db="EMBL/GenBank/DDBJ databases">
        <title>Genomics of switchgrass bacterial isolates.</title>
        <authorList>
            <person name="Shade A."/>
        </authorList>
    </citation>
    <scope>NUCLEOTIDE SEQUENCE [LARGE SCALE GENOMIC DNA]</scope>
    <source>
        <strain evidence="2 3">PvP084</strain>
    </source>
</reference>
<accession>A0ABV2NTY3</accession>
<sequence length="112" mass="11798">MRKIAIITALLLSTTGARAEGAWAVGRGNDSCATWLSSPANEIAGVDYILGFWTGLNIAAPTGFHGVGSTTDNAGIVGEVRRICRLSPSSSLIVASMSAYRLIREREFPGTK</sequence>
<keyword evidence="1" id="KW-0732">Signal</keyword>
<comment type="caution">
    <text evidence="2">The sequence shown here is derived from an EMBL/GenBank/DDBJ whole genome shotgun (WGS) entry which is preliminary data.</text>
</comment>
<evidence type="ECO:0000313" key="3">
    <source>
        <dbReference type="Proteomes" id="UP001549119"/>
    </source>
</evidence>
<proteinExistence type="predicted"/>
<protein>
    <submittedName>
        <fullName evidence="2">Uncharacterized protein</fullName>
    </submittedName>
</protein>
<evidence type="ECO:0000313" key="2">
    <source>
        <dbReference type="EMBL" id="MET3869983.1"/>
    </source>
</evidence>
<organism evidence="2 3">
    <name type="scientific">Methylobacterium radiotolerans</name>
    <dbReference type="NCBI Taxonomy" id="31998"/>
    <lineage>
        <taxon>Bacteria</taxon>
        <taxon>Pseudomonadati</taxon>
        <taxon>Pseudomonadota</taxon>
        <taxon>Alphaproteobacteria</taxon>
        <taxon>Hyphomicrobiales</taxon>
        <taxon>Methylobacteriaceae</taxon>
        <taxon>Methylobacterium</taxon>
    </lineage>
</organism>
<evidence type="ECO:0000256" key="1">
    <source>
        <dbReference type="SAM" id="SignalP"/>
    </source>
</evidence>
<feature type="signal peptide" evidence="1">
    <location>
        <begin position="1"/>
        <end position="19"/>
    </location>
</feature>
<dbReference type="RefSeq" id="WP_209651100.1">
    <property type="nucleotide sequence ID" value="NZ_JBEPNV010000005.1"/>
</dbReference>
<gene>
    <name evidence="2" type="ORF">ABIC20_007368</name>
</gene>
<dbReference type="EMBL" id="JBEPNW010000008">
    <property type="protein sequence ID" value="MET3869983.1"/>
    <property type="molecule type" value="Genomic_DNA"/>
</dbReference>